<evidence type="ECO:0000313" key="4">
    <source>
        <dbReference type="Proteomes" id="UP000593765"/>
    </source>
</evidence>
<comment type="similarity">
    <text evidence="1">Belongs to the AHA1 family.</text>
</comment>
<name>A0A7M2X0E2_9BACT</name>
<dbReference type="InterPro" id="IPR013538">
    <property type="entry name" value="ASHA1/2-like_C"/>
</dbReference>
<dbReference type="EMBL" id="CP063458">
    <property type="protein sequence ID" value="QOV91228.1"/>
    <property type="molecule type" value="Genomic_DNA"/>
</dbReference>
<evidence type="ECO:0000256" key="1">
    <source>
        <dbReference type="ARBA" id="ARBA00006817"/>
    </source>
</evidence>
<evidence type="ECO:0000259" key="2">
    <source>
        <dbReference type="Pfam" id="PF08327"/>
    </source>
</evidence>
<keyword evidence="4" id="KW-1185">Reference proteome</keyword>
<reference evidence="3 4" key="1">
    <citation type="submission" date="2020-10" db="EMBL/GenBank/DDBJ databases">
        <title>Wide distribution of Phycisphaera-like planctomycetes from WD2101 soil group in peatlands and genome analysis of the first cultivated representative.</title>
        <authorList>
            <person name="Dedysh S.N."/>
            <person name="Beletsky A.V."/>
            <person name="Ivanova A."/>
            <person name="Kulichevskaya I.S."/>
            <person name="Suzina N.E."/>
            <person name="Philippov D.A."/>
            <person name="Rakitin A.L."/>
            <person name="Mardanov A.V."/>
            <person name="Ravin N.V."/>
        </authorList>
    </citation>
    <scope>NUCLEOTIDE SEQUENCE [LARGE SCALE GENOMIC DNA]</scope>
    <source>
        <strain evidence="3 4">M1803</strain>
    </source>
</reference>
<proteinExistence type="inferred from homology"/>
<dbReference type="Gene3D" id="3.30.530.20">
    <property type="match status" value="1"/>
</dbReference>
<evidence type="ECO:0000313" key="3">
    <source>
        <dbReference type="EMBL" id="QOV91228.1"/>
    </source>
</evidence>
<gene>
    <name evidence="3" type="ORF">IPV69_07685</name>
</gene>
<organism evidence="3 4">
    <name type="scientific">Humisphaera borealis</name>
    <dbReference type="NCBI Taxonomy" id="2807512"/>
    <lineage>
        <taxon>Bacteria</taxon>
        <taxon>Pseudomonadati</taxon>
        <taxon>Planctomycetota</taxon>
        <taxon>Phycisphaerae</taxon>
        <taxon>Tepidisphaerales</taxon>
        <taxon>Tepidisphaeraceae</taxon>
        <taxon>Humisphaera</taxon>
    </lineage>
</organism>
<dbReference type="RefSeq" id="WP_206294413.1">
    <property type="nucleotide sequence ID" value="NZ_CP063458.1"/>
</dbReference>
<protein>
    <submittedName>
        <fullName evidence="3">SRPBCC domain-containing protein</fullName>
    </submittedName>
</protein>
<dbReference type="AlphaFoldDB" id="A0A7M2X0E2"/>
<feature type="domain" description="Activator of Hsp90 ATPase homologue 1/2-like C-terminal" evidence="2">
    <location>
        <begin position="14"/>
        <end position="150"/>
    </location>
</feature>
<dbReference type="SUPFAM" id="SSF55961">
    <property type="entry name" value="Bet v1-like"/>
    <property type="match status" value="1"/>
</dbReference>
<dbReference type="CDD" id="cd07814">
    <property type="entry name" value="SRPBCC_CalC_Aha1-like"/>
    <property type="match status" value="1"/>
</dbReference>
<dbReference type="Pfam" id="PF08327">
    <property type="entry name" value="AHSA1"/>
    <property type="match status" value="1"/>
</dbReference>
<sequence>MNRTIQKEILIPQPRAQVWQAITDSAVLAEWMFPNDFQPRVGHAFTFRVPGNPKANFNGLTVRCQVLECEPPAEGAAGTDVGGRLVFSWSAGGPVENTQVSFRLMPDGDGTRLLFEHAGFDLSQPFGPQAFAGAEFGWTRMLQQLVVVVERPAKSGNP</sequence>
<dbReference type="Proteomes" id="UP000593765">
    <property type="component" value="Chromosome"/>
</dbReference>
<dbReference type="InterPro" id="IPR023393">
    <property type="entry name" value="START-like_dom_sf"/>
</dbReference>
<accession>A0A7M2X0E2</accession>
<dbReference type="KEGG" id="hbs:IPV69_07685"/>